<keyword evidence="10" id="KW-1278">Translocase</keyword>
<evidence type="ECO:0000256" key="4">
    <source>
        <dbReference type="ARBA" id="ARBA00022475"/>
    </source>
</evidence>
<dbReference type="GO" id="GO:0016887">
    <property type="term" value="F:ATP hydrolysis activity"/>
    <property type="evidence" value="ECO:0007669"/>
    <property type="project" value="InterPro"/>
</dbReference>
<keyword evidence="17" id="KW-1185">Reference proteome</keyword>
<dbReference type="EMBL" id="JACHNU010000002">
    <property type="protein sequence ID" value="MBB4662421.1"/>
    <property type="molecule type" value="Genomic_DNA"/>
</dbReference>
<dbReference type="FunFam" id="3.40.50.300:FF:000127">
    <property type="entry name" value="Ribose import ATP-binding protein RbsA"/>
    <property type="match status" value="1"/>
</dbReference>
<dbReference type="GO" id="GO:0022857">
    <property type="term" value="F:transmembrane transporter activity"/>
    <property type="evidence" value="ECO:0007669"/>
    <property type="project" value="InterPro"/>
</dbReference>
<feature type="domain" description="ABC transporter" evidence="15">
    <location>
        <begin position="344"/>
        <end position="581"/>
    </location>
</feature>
<dbReference type="InterPro" id="IPR027417">
    <property type="entry name" value="P-loop_NTPase"/>
</dbReference>
<dbReference type="Pfam" id="PF00005">
    <property type="entry name" value="ABC_tran"/>
    <property type="match status" value="2"/>
</dbReference>
<gene>
    <name evidence="16" type="ORF">BDZ31_002007</name>
</gene>
<proteinExistence type="predicted"/>
<dbReference type="SUPFAM" id="SSF52540">
    <property type="entry name" value="P-loop containing nucleoside triphosphate hydrolases"/>
    <property type="match status" value="2"/>
</dbReference>
<feature type="transmembrane region" description="Helical" evidence="14">
    <location>
        <begin position="273"/>
        <end position="298"/>
    </location>
</feature>
<evidence type="ECO:0000256" key="14">
    <source>
        <dbReference type="SAM" id="Phobius"/>
    </source>
</evidence>
<keyword evidence="6 14" id="KW-0812">Transmembrane</keyword>
<evidence type="ECO:0000256" key="13">
    <source>
        <dbReference type="SAM" id="MobiDB-lite"/>
    </source>
</evidence>
<dbReference type="Gene3D" id="3.40.50.300">
    <property type="entry name" value="P-loop containing nucleotide triphosphate hydrolases"/>
    <property type="match status" value="2"/>
</dbReference>
<sequence>MTALLALVFGALEPGFLDPDNLLDIGQQSAVIAIVAFAMTAVIVARGIDISVGGIVAAAGMLAGTAYDAGVPQLLCIAVAVLGGAGIGALNGALIGFAGISPFMATLATMAFARGLTLSISGGNSVAIEPGPLTWLGSATVGPVPVSLLVALLCLAVWAWVFGRTLYGRWLYAVGGNAAAARASLIPVRTVQWSTYVLTGASAGLGAVLTIGRVSSAQPLAGNGLEFTVITAVIVGGTKLMGGEGSVVGTAIGSLLLGVVATGLSFMEVSQDLVFVITGLLILVAVLANQRAAAIAAARRTLRRLRARARPHGAAPAGGARSGDDAGAATGAQRSQAQAGGRELRLEEVGKSFPGVRALDGVSFSVRSGEVVALMGENGAGKSTLVKTLGGVHEPDDGRMLLDGAPLRLRSAADAQAAGIRVIHQHFSLAPDLTAAENLFLGAEPTWGPLPLVRRRAMHARARRLFDDLGLDVRPGDRVETLSVGQRQMIEVAKAMLSEAWLVVMDEPTSALSNRERDRLYALIERLLGRGVGILYISHKMEEIFTLAQRVVVLRDGRFVGERAIEEVDERRLIELMVGRDVDNVFPHVAVEPGEELLRVDRVGDGGLLREASLRVRAGEVVALAGLMGSGRSEVLRCVAGLDRPASGSIAVAGRPLPPGRPAAASAAGVAYVPEDRHAEGFVGAMSIRDNVALAWLRRHSRRGTVPRRAVTELAGETIERLGVRPPDPARRVDVLSGGNQQKVVLGKWLATAPRVLLLDEPTRGVDVGAKAEIHQAVAELKRRGVAILMVSSELPEVLAVADRIVVMHEGRAAGELPRGASENDVMALAFGQGAAAATAVAAAGEEGSA</sequence>
<dbReference type="PROSITE" id="PS50893">
    <property type="entry name" value="ABC_TRANSPORTER_2"/>
    <property type="match status" value="2"/>
</dbReference>
<keyword evidence="4" id="KW-1003">Cell membrane</keyword>
<feature type="transmembrane region" description="Helical" evidence="14">
    <location>
        <begin position="74"/>
        <end position="100"/>
    </location>
</feature>
<keyword evidence="12 14" id="KW-0472">Membrane</keyword>
<dbReference type="PANTHER" id="PTHR43790">
    <property type="entry name" value="CARBOHYDRATE TRANSPORT ATP-BINDING PROTEIN MG119-RELATED"/>
    <property type="match status" value="1"/>
</dbReference>
<organism evidence="16 17">
    <name type="scientific">Conexibacter arvalis</name>
    <dbReference type="NCBI Taxonomy" id="912552"/>
    <lineage>
        <taxon>Bacteria</taxon>
        <taxon>Bacillati</taxon>
        <taxon>Actinomycetota</taxon>
        <taxon>Thermoleophilia</taxon>
        <taxon>Solirubrobacterales</taxon>
        <taxon>Conexibacteraceae</taxon>
        <taxon>Conexibacter</taxon>
    </lineage>
</organism>
<comment type="subcellular location">
    <subcellularLocation>
        <location evidence="2">Cell membrane</location>
        <topology evidence="2">Multi-pass membrane protein</topology>
    </subcellularLocation>
    <subcellularLocation>
        <location evidence="1">Cell membrane</location>
        <topology evidence="1">Peripheral membrane protein</topology>
    </subcellularLocation>
</comment>
<evidence type="ECO:0000256" key="2">
    <source>
        <dbReference type="ARBA" id="ARBA00004651"/>
    </source>
</evidence>
<dbReference type="SMART" id="SM00382">
    <property type="entry name" value="AAA"/>
    <property type="match status" value="2"/>
</dbReference>
<dbReference type="CDD" id="cd06579">
    <property type="entry name" value="TM_PBP1_transp_AraH_like"/>
    <property type="match status" value="1"/>
</dbReference>
<dbReference type="CDD" id="cd03215">
    <property type="entry name" value="ABC_Carb_Monos_II"/>
    <property type="match status" value="1"/>
</dbReference>
<evidence type="ECO:0000313" key="17">
    <source>
        <dbReference type="Proteomes" id="UP000585272"/>
    </source>
</evidence>
<feature type="region of interest" description="Disordered" evidence="13">
    <location>
        <begin position="308"/>
        <end position="342"/>
    </location>
</feature>
<evidence type="ECO:0000256" key="5">
    <source>
        <dbReference type="ARBA" id="ARBA00022597"/>
    </source>
</evidence>
<dbReference type="CDD" id="cd03216">
    <property type="entry name" value="ABC_Carb_Monos_I"/>
    <property type="match status" value="1"/>
</dbReference>
<dbReference type="InterPro" id="IPR017871">
    <property type="entry name" value="ABC_transporter-like_CS"/>
</dbReference>
<dbReference type="InterPro" id="IPR003593">
    <property type="entry name" value="AAA+_ATPase"/>
</dbReference>
<evidence type="ECO:0000256" key="8">
    <source>
        <dbReference type="ARBA" id="ARBA00022741"/>
    </source>
</evidence>
<name>A0A840IDU4_9ACTN</name>
<keyword evidence="5" id="KW-0762">Sugar transport</keyword>
<evidence type="ECO:0000256" key="1">
    <source>
        <dbReference type="ARBA" id="ARBA00004202"/>
    </source>
</evidence>
<evidence type="ECO:0000313" key="16">
    <source>
        <dbReference type="EMBL" id="MBB4662421.1"/>
    </source>
</evidence>
<dbReference type="Pfam" id="PF02653">
    <property type="entry name" value="BPD_transp_2"/>
    <property type="match status" value="1"/>
</dbReference>
<reference evidence="16 17" key="1">
    <citation type="submission" date="2020-08" db="EMBL/GenBank/DDBJ databases">
        <title>Genomic Encyclopedia of Archaeal and Bacterial Type Strains, Phase II (KMG-II): from individual species to whole genera.</title>
        <authorList>
            <person name="Goeker M."/>
        </authorList>
    </citation>
    <scope>NUCLEOTIDE SEQUENCE [LARGE SCALE GENOMIC DNA]</scope>
    <source>
        <strain evidence="16 17">DSM 23288</strain>
    </source>
</reference>
<dbReference type="PROSITE" id="PS00211">
    <property type="entry name" value="ABC_TRANSPORTER_1"/>
    <property type="match status" value="2"/>
</dbReference>
<dbReference type="InterPro" id="IPR001851">
    <property type="entry name" value="ABC_transp_permease"/>
</dbReference>
<evidence type="ECO:0000259" key="15">
    <source>
        <dbReference type="PROSITE" id="PS50893"/>
    </source>
</evidence>
<comment type="caution">
    <text evidence="16">The sequence shown here is derived from an EMBL/GenBank/DDBJ whole genome shotgun (WGS) entry which is preliminary data.</text>
</comment>
<feature type="transmembrane region" description="Helical" evidence="14">
    <location>
        <begin position="247"/>
        <end position="267"/>
    </location>
</feature>
<feature type="transmembrane region" description="Helical" evidence="14">
    <location>
        <begin position="33"/>
        <end position="62"/>
    </location>
</feature>
<feature type="domain" description="ABC transporter" evidence="15">
    <location>
        <begin position="592"/>
        <end position="835"/>
    </location>
</feature>
<evidence type="ECO:0000256" key="3">
    <source>
        <dbReference type="ARBA" id="ARBA00022448"/>
    </source>
</evidence>
<dbReference type="PANTHER" id="PTHR43790:SF3">
    <property type="entry name" value="D-ALLOSE IMPORT ATP-BINDING PROTEIN ALSA-RELATED"/>
    <property type="match status" value="1"/>
</dbReference>
<dbReference type="RefSeq" id="WP_183341604.1">
    <property type="nucleotide sequence ID" value="NZ_JACHNU010000002.1"/>
</dbReference>
<dbReference type="AlphaFoldDB" id="A0A840IDU4"/>
<dbReference type="InterPro" id="IPR003439">
    <property type="entry name" value="ABC_transporter-like_ATP-bd"/>
</dbReference>
<dbReference type="GO" id="GO:0005524">
    <property type="term" value="F:ATP binding"/>
    <property type="evidence" value="ECO:0007669"/>
    <property type="project" value="UniProtKB-KW"/>
</dbReference>
<feature type="compositionally biased region" description="Low complexity" evidence="13">
    <location>
        <begin position="312"/>
        <end position="334"/>
    </location>
</feature>
<evidence type="ECO:0000256" key="11">
    <source>
        <dbReference type="ARBA" id="ARBA00022989"/>
    </source>
</evidence>
<evidence type="ECO:0000256" key="10">
    <source>
        <dbReference type="ARBA" id="ARBA00022967"/>
    </source>
</evidence>
<keyword evidence="3" id="KW-0813">Transport</keyword>
<protein>
    <submittedName>
        <fullName evidence="16">Ribose transport system ATP-binding protein</fullName>
    </submittedName>
</protein>
<keyword evidence="7" id="KW-0677">Repeat</keyword>
<accession>A0A840IDU4</accession>
<dbReference type="InterPro" id="IPR050107">
    <property type="entry name" value="ABC_carbohydrate_import_ATPase"/>
</dbReference>
<evidence type="ECO:0000256" key="12">
    <source>
        <dbReference type="ARBA" id="ARBA00023136"/>
    </source>
</evidence>
<evidence type="ECO:0000256" key="7">
    <source>
        <dbReference type="ARBA" id="ARBA00022737"/>
    </source>
</evidence>
<keyword evidence="9 16" id="KW-0067">ATP-binding</keyword>
<dbReference type="Proteomes" id="UP000585272">
    <property type="component" value="Unassembled WGS sequence"/>
</dbReference>
<evidence type="ECO:0000256" key="6">
    <source>
        <dbReference type="ARBA" id="ARBA00022692"/>
    </source>
</evidence>
<dbReference type="GO" id="GO:0005886">
    <property type="term" value="C:plasma membrane"/>
    <property type="evidence" value="ECO:0007669"/>
    <property type="project" value="UniProtKB-SubCell"/>
</dbReference>
<evidence type="ECO:0000256" key="9">
    <source>
        <dbReference type="ARBA" id="ARBA00022840"/>
    </source>
</evidence>
<keyword evidence="8" id="KW-0547">Nucleotide-binding</keyword>
<keyword evidence="11 14" id="KW-1133">Transmembrane helix</keyword>
<feature type="transmembrane region" description="Helical" evidence="14">
    <location>
        <begin position="144"/>
        <end position="162"/>
    </location>
</feature>